<feature type="region of interest" description="Disordered" evidence="1">
    <location>
        <begin position="93"/>
        <end position="112"/>
    </location>
</feature>
<comment type="caution">
    <text evidence="2">The sequence shown here is derived from an EMBL/GenBank/DDBJ whole genome shotgun (WGS) entry which is preliminary data.</text>
</comment>
<dbReference type="Proteomes" id="UP000316545">
    <property type="component" value="Unassembled WGS sequence"/>
</dbReference>
<evidence type="ECO:0000313" key="2">
    <source>
        <dbReference type="EMBL" id="TWB21601.1"/>
    </source>
</evidence>
<accession>A0A560FJ14</accession>
<protein>
    <submittedName>
        <fullName evidence="2">Uncharacterized protein</fullName>
    </submittedName>
</protein>
<gene>
    <name evidence="2" type="ORF">FBZ88_118119</name>
</gene>
<evidence type="ECO:0000313" key="3">
    <source>
        <dbReference type="Proteomes" id="UP000316545"/>
    </source>
</evidence>
<keyword evidence="3" id="KW-1185">Reference proteome</keyword>
<reference evidence="2 3" key="1">
    <citation type="submission" date="2019-06" db="EMBL/GenBank/DDBJ databases">
        <title>Genomic Encyclopedia of Type Strains, Phase IV (KMG-V): Genome sequencing to study the core and pangenomes of soil and plant-associated prokaryotes.</title>
        <authorList>
            <person name="Whitman W."/>
        </authorList>
    </citation>
    <scope>NUCLEOTIDE SEQUENCE [LARGE SCALE GENOMIC DNA]</scope>
    <source>
        <strain evidence="2 3">BR 11865</strain>
    </source>
</reference>
<dbReference type="AlphaFoldDB" id="A0A560FJ14"/>
<organism evidence="2 3">
    <name type="scientific">Nitrospirillum amazonense</name>
    <dbReference type="NCBI Taxonomy" id="28077"/>
    <lineage>
        <taxon>Bacteria</taxon>
        <taxon>Pseudomonadati</taxon>
        <taxon>Pseudomonadota</taxon>
        <taxon>Alphaproteobacteria</taxon>
        <taxon>Rhodospirillales</taxon>
        <taxon>Azospirillaceae</taxon>
        <taxon>Nitrospirillum</taxon>
    </lineage>
</organism>
<dbReference type="RefSeq" id="WP_211102771.1">
    <property type="nucleotide sequence ID" value="NZ_JAYNFR010000051.1"/>
</dbReference>
<proteinExistence type="predicted"/>
<dbReference type="EMBL" id="VITO01000018">
    <property type="protein sequence ID" value="TWB21601.1"/>
    <property type="molecule type" value="Genomic_DNA"/>
</dbReference>
<sequence length="339" mass="37524">MARVQNPTLFSTYFGIAPSLLDAAGLINPFIDVDTQLFIDPVLLEKSSNRTIATDGVAAFKKHFGNFVRLVAISDKEGDAAWKGAEKLLDLREPPENGLGYGGSGRSGSSRPEEVRDAILRTSKEIVALGSKDPEMISLMGFFEEYVGPDTISDFTTRVIIEQLAQITKEFCEASGIPLMLGTVLPGHPLPCVVDKNGKRKFIILVPKDIVRELPIANDWIDIEAAVTQSAYIRQAVNSMLADIAKPTVADRKRVLREIALQSPKSFQEFLEAVKEHVRTYDPNVDALAYYKMKAIFATGFEELTQFAQYDLTKGPSEIMKLVHDTLAFFKQHVENGNL</sequence>
<name>A0A560FJ14_9PROT</name>
<evidence type="ECO:0000256" key="1">
    <source>
        <dbReference type="SAM" id="MobiDB-lite"/>
    </source>
</evidence>